<evidence type="ECO:0000313" key="2">
    <source>
        <dbReference type="Proteomes" id="UP000287853"/>
    </source>
</evidence>
<protein>
    <submittedName>
        <fullName evidence="1">Uncharacterized protein</fullName>
    </submittedName>
</protein>
<proteinExistence type="predicted"/>
<dbReference type="AlphaFoldDB" id="A0A444IZV0"/>
<dbReference type="Proteomes" id="UP000287853">
    <property type="component" value="Unassembled WGS sequence"/>
</dbReference>
<comment type="caution">
    <text evidence="1">The sequence shown here is derived from an EMBL/GenBank/DDBJ whole genome shotgun (WGS) entry which is preliminary data.</text>
</comment>
<sequence>MLLIQHLFHLHIKVVPTFAPIINPIPFSIVITPAPTKASTISETAELD</sequence>
<name>A0A444IZV0_9BACT</name>
<organism evidence="1 2">
    <name type="scientific">Candidatus Electrothrix aarhusensis</name>
    <dbReference type="NCBI Taxonomy" id="1859131"/>
    <lineage>
        <taxon>Bacteria</taxon>
        <taxon>Pseudomonadati</taxon>
        <taxon>Thermodesulfobacteriota</taxon>
        <taxon>Desulfobulbia</taxon>
        <taxon>Desulfobulbales</taxon>
        <taxon>Desulfobulbaceae</taxon>
        <taxon>Candidatus Electrothrix</taxon>
    </lineage>
</organism>
<evidence type="ECO:0000313" key="1">
    <source>
        <dbReference type="EMBL" id="RWX46437.1"/>
    </source>
</evidence>
<reference evidence="1 2" key="1">
    <citation type="submission" date="2017-01" db="EMBL/GenBank/DDBJ databases">
        <title>The cable genome- insights into the physiology and evolution of filamentous bacteria capable of sulfide oxidation via long distance electron transfer.</title>
        <authorList>
            <person name="Schreiber L."/>
            <person name="Bjerg J.T."/>
            <person name="Boggild A."/>
            <person name="Van De Vossenberg J."/>
            <person name="Meysman F."/>
            <person name="Nielsen L.P."/>
            <person name="Schramm A."/>
            <person name="Kjeldsen K.U."/>
        </authorList>
    </citation>
    <scope>NUCLEOTIDE SEQUENCE [LARGE SCALE GENOMIC DNA]</scope>
    <source>
        <strain evidence="1">MCF</strain>
    </source>
</reference>
<dbReference type="EMBL" id="MTKO01000064">
    <property type="protein sequence ID" value="RWX46437.1"/>
    <property type="molecule type" value="Genomic_DNA"/>
</dbReference>
<keyword evidence="2" id="KW-1185">Reference proteome</keyword>
<accession>A0A444IZV0</accession>
<gene>
    <name evidence="1" type="ORF">H206_00892</name>
</gene>